<comment type="pathway">
    <text evidence="1">Cofactor biosynthesis; adenosylcobalamin biosynthesis.</text>
</comment>
<evidence type="ECO:0000313" key="5">
    <source>
        <dbReference type="Proteomes" id="UP000619260"/>
    </source>
</evidence>
<dbReference type="NCBIfam" id="NF005968">
    <property type="entry name" value="PRK08057.1-2"/>
    <property type="match status" value="1"/>
</dbReference>
<gene>
    <name evidence="4" type="ORF">Val02_08110</name>
</gene>
<dbReference type="PANTHER" id="PTHR36925">
    <property type="entry name" value="COBALT-PRECORRIN-6A REDUCTASE"/>
    <property type="match status" value="1"/>
</dbReference>
<dbReference type="Pfam" id="PF02571">
    <property type="entry name" value="CbiJ"/>
    <property type="match status" value="1"/>
</dbReference>
<dbReference type="EMBL" id="BOPF01000002">
    <property type="protein sequence ID" value="GIJ43925.1"/>
    <property type="molecule type" value="Genomic_DNA"/>
</dbReference>
<sequence length="242" mass="25015">MRVLILGGTGEGRELAGALPGFDVVSSLAGRTAAPVLPEGDVRVGGFGGGLADYLRVGRFDAVVDATHPFAAGISAAAASATTAVGVPLLRLVRPPWTERPGDDWRRVPSLEAAAALAPTLGERLFLAVGSGGLAAFAGVDAWCLARTVERPAPPLPRRLHVVRERGPFTVDGERDLLTRHAIDVVVARDSGGAADAKLTACRELRLPVVLAERPREETAGTRVSGVSAAVAWLSALAGRCP</sequence>
<evidence type="ECO:0000313" key="4">
    <source>
        <dbReference type="EMBL" id="GIJ43925.1"/>
    </source>
</evidence>
<reference evidence="4" key="1">
    <citation type="submission" date="2021-01" db="EMBL/GenBank/DDBJ databases">
        <title>Whole genome shotgun sequence of Virgisporangium aliadipatigenens NBRC 105644.</title>
        <authorList>
            <person name="Komaki H."/>
            <person name="Tamura T."/>
        </authorList>
    </citation>
    <scope>NUCLEOTIDE SEQUENCE</scope>
    <source>
        <strain evidence="4">NBRC 105644</strain>
    </source>
</reference>
<organism evidence="4 5">
    <name type="scientific">Virgisporangium aliadipatigenens</name>
    <dbReference type="NCBI Taxonomy" id="741659"/>
    <lineage>
        <taxon>Bacteria</taxon>
        <taxon>Bacillati</taxon>
        <taxon>Actinomycetota</taxon>
        <taxon>Actinomycetes</taxon>
        <taxon>Micromonosporales</taxon>
        <taxon>Micromonosporaceae</taxon>
        <taxon>Virgisporangium</taxon>
    </lineage>
</organism>
<dbReference type="UniPathway" id="UPA00148"/>
<keyword evidence="5" id="KW-1185">Reference proteome</keyword>
<dbReference type="PANTHER" id="PTHR36925:SF1">
    <property type="entry name" value="COBALT-PRECORRIN-6A REDUCTASE"/>
    <property type="match status" value="1"/>
</dbReference>
<comment type="caution">
    <text evidence="4">The sequence shown here is derived from an EMBL/GenBank/DDBJ whole genome shotgun (WGS) entry which is preliminary data.</text>
</comment>
<protein>
    <submittedName>
        <fullName evidence="4">Precorrin-6A reductase</fullName>
    </submittedName>
</protein>
<dbReference type="AlphaFoldDB" id="A0A8J3YH44"/>
<keyword evidence="2" id="KW-0169">Cobalamin biosynthesis</keyword>
<dbReference type="GO" id="GO:0016994">
    <property type="term" value="F:precorrin-6A reductase activity"/>
    <property type="evidence" value="ECO:0007669"/>
    <property type="project" value="InterPro"/>
</dbReference>
<proteinExistence type="predicted"/>
<dbReference type="PROSITE" id="PS51014">
    <property type="entry name" value="COBK_CBIJ"/>
    <property type="match status" value="1"/>
</dbReference>
<keyword evidence="3" id="KW-0560">Oxidoreductase</keyword>
<evidence type="ECO:0000256" key="2">
    <source>
        <dbReference type="ARBA" id="ARBA00022573"/>
    </source>
</evidence>
<dbReference type="Proteomes" id="UP000619260">
    <property type="component" value="Unassembled WGS sequence"/>
</dbReference>
<dbReference type="InterPro" id="IPR003723">
    <property type="entry name" value="Precorrin-6x_reduct"/>
</dbReference>
<evidence type="ECO:0000256" key="1">
    <source>
        <dbReference type="ARBA" id="ARBA00004953"/>
    </source>
</evidence>
<name>A0A8J3YH44_9ACTN</name>
<dbReference type="GO" id="GO:0009236">
    <property type="term" value="P:cobalamin biosynthetic process"/>
    <property type="evidence" value="ECO:0007669"/>
    <property type="project" value="UniProtKB-UniPathway"/>
</dbReference>
<evidence type="ECO:0000256" key="3">
    <source>
        <dbReference type="ARBA" id="ARBA00023002"/>
    </source>
</evidence>
<accession>A0A8J3YH44</accession>
<dbReference type="RefSeq" id="WP_203897450.1">
    <property type="nucleotide sequence ID" value="NZ_BOPF01000002.1"/>
</dbReference>